<reference evidence="6 7" key="1">
    <citation type="journal article" date="2020" name="BMC Genomics">
        <title>Intraspecific diversification of the crop wild relative Brassica cretica Lam. using demographic model selection.</title>
        <authorList>
            <person name="Kioukis A."/>
            <person name="Michalopoulou V.A."/>
            <person name="Briers L."/>
            <person name="Pirintsos S."/>
            <person name="Studholme D.J."/>
            <person name="Pavlidis P."/>
            <person name="Sarris P.F."/>
        </authorList>
    </citation>
    <scope>NUCLEOTIDE SEQUENCE [LARGE SCALE GENOMIC DNA]</scope>
    <source>
        <strain evidence="7">cv. PFS-1207/04</strain>
    </source>
</reference>
<dbReference type="PANTHER" id="PTHR13140">
    <property type="entry name" value="MYOSIN"/>
    <property type="match status" value="1"/>
</dbReference>
<evidence type="ECO:0000256" key="3">
    <source>
        <dbReference type="ARBA" id="ARBA00023203"/>
    </source>
</evidence>
<name>A0ABQ7A501_BRACR</name>
<keyword evidence="3 4" id="KW-0009">Actin-binding</keyword>
<sequence>MDNLGWKEFSGKDGVLTKTLKARIGMEHTPREFLCSSSLALKMHSSVDATNEGESVVYEEEKVQPESRSNFTFKERFTAEKQEEYTKEAIDWSYIEFVVNKDVLDLIEKKPGGIIALLDEAW</sequence>
<evidence type="ECO:0000256" key="4">
    <source>
        <dbReference type="PROSITE-ProRule" id="PRU00782"/>
    </source>
</evidence>
<proteinExistence type="inferred from homology"/>
<keyword evidence="1" id="KW-0547">Nucleotide-binding</keyword>
<evidence type="ECO:0000313" key="7">
    <source>
        <dbReference type="Proteomes" id="UP000266723"/>
    </source>
</evidence>
<dbReference type="Pfam" id="PF00063">
    <property type="entry name" value="Myosin_head"/>
    <property type="match status" value="1"/>
</dbReference>
<keyword evidence="4" id="KW-0505">Motor protein</keyword>
<keyword evidence="2" id="KW-0067">ATP-binding</keyword>
<keyword evidence="7" id="KW-1185">Reference proteome</keyword>
<evidence type="ECO:0000256" key="1">
    <source>
        <dbReference type="ARBA" id="ARBA00022741"/>
    </source>
</evidence>
<dbReference type="SUPFAM" id="SSF52540">
    <property type="entry name" value="P-loop containing nucleoside triphosphate hydrolases"/>
    <property type="match status" value="1"/>
</dbReference>
<dbReference type="EMBL" id="QGKV02002055">
    <property type="protein sequence ID" value="KAF3492752.1"/>
    <property type="molecule type" value="Genomic_DNA"/>
</dbReference>
<keyword evidence="4" id="KW-0518">Myosin</keyword>
<organism evidence="6 7">
    <name type="scientific">Brassica cretica</name>
    <name type="common">Mustard</name>
    <dbReference type="NCBI Taxonomy" id="69181"/>
    <lineage>
        <taxon>Eukaryota</taxon>
        <taxon>Viridiplantae</taxon>
        <taxon>Streptophyta</taxon>
        <taxon>Embryophyta</taxon>
        <taxon>Tracheophyta</taxon>
        <taxon>Spermatophyta</taxon>
        <taxon>Magnoliopsida</taxon>
        <taxon>eudicotyledons</taxon>
        <taxon>Gunneridae</taxon>
        <taxon>Pentapetalae</taxon>
        <taxon>rosids</taxon>
        <taxon>malvids</taxon>
        <taxon>Brassicales</taxon>
        <taxon>Brassicaceae</taxon>
        <taxon>Brassiceae</taxon>
        <taxon>Brassica</taxon>
    </lineage>
</organism>
<accession>A0ABQ7A501</accession>
<evidence type="ECO:0000313" key="6">
    <source>
        <dbReference type="EMBL" id="KAF3492752.1"/>
    </source>
</evidence>
<evidence type="ECO:0000259" key="5">
    <source>
        <dbReference type="PROSITE" id="PS51456"/>
    </source>
</evidence>
<dbReference type="PANTHER" id="PTHR13140:SF792">
    <property type="entry name" value="MYOSIN-9"/>
    <property type="match status" value="1"/>
</dbReference>
<feature type="domain" description="Myosin motor" evidence="5">
    <location>
        <begin position="1"/>
        <end position="122"/>
    </location>
</feature>
<dbReference type="InterPro" id="IPR027417">
    <property type="entry name" value="P-loop_NTPase"/>
</dbReference>
<dbReference type="InterPro" id="IPR001609">
    <property type="entry name" value="Myosin_head_motor_dom-like"/>
</dbReference>
<gene>
    <name evidence="6" type="ORF">DY000_02055923</name>
</gene>
<dbReference type="Gene3D" id="1.20.58.530">
    <property type="match status" value="1"/>
</dbReference>
<comment type="caution">
    <text evidence="6">The sequence shown here is derived from an EMBL/GenBank/DDBJ whole genome shotgun (WGS) entry which is preliminary data.</text>
</comment>
<comment type="caution">
    <text evidence="4">Lacks conserved residue(s) required for the propagation of feature annotation.</text>
</comment>
<dbReference type="Proteomes" id="UP000266723">
    <property type="component" value="Unassembled WGS sequence"/>
</dbReference>
<dbReference type="PROSITE" id="PS51456">
    <property type="entry name" value="MYOSIN_MOTOR"/>
    <property type="match status" value="1"/>
</dbReference>
<comment type="similarity">
    <text evidence="4">Belongs to the TRAFAC class myosin-kinesin ATPase superfamily. Myosin family.</text>
</comment>
<protein>
    <recommendedName>
        <fullName evidence="5">Myosin motor domain-containing protein</fullName>
    </recommendedName>
</protein>
<evidence type="ECO:0000256" key="2">
    <source>
        <dbReference type="ARBA" id="ARBA00022840"/>
    </source>
</evidence>